<dbReference type="eggNOG" id="COG2960">
    <property type="taxonomic scope" value="Bacteria"/>
</dbReference>
<dbReference type="OrthoDB" id="230029at2"/>
<name>A6DMW7_9BACT</name>
<dbReference type="EMBL" id="ABCK01000012">
    <property type="protein sequence ID" value="EDM27003.1"/>
    <property type="molecule type" value="Genomic_DNA"/>
</dbReference>
<evidence type="ECO:0008006" key="3">
    <source>
        <dbReference type="Google" id="ProtNLM"/>
    </source>
</evidence>
<evidence type="ECO:0000313" key="2">
    <source>
        <dbReference type="Proteomes" id="UP000004947"/>
    </source>
</evidence>
<dbReference type="RefSeq" id="WP_007279210.1">
    <property type="nucleotide sequence ID" value="NZ_ABCK01000012.1"/>
</dbReference>
<comment type="caution">
    <text evidence="1">The sequence shown here is derived from an EMBL/GenBank/DDBJ whole genome shotgun (WGS) entry which is preliminary data.</text>
</comment>
<dbReference type="Proteomes" id="UP000004947">
    <property type="component" value="Unassembled WGS sequence"/>
</dbReference>
<protein>
    <recommendedName>
        <fullName evidence="3">DUF1552 domain-containing protein</fullName>
    </recommendedName>
</protein>
<sequence length="438" mass="48296">MINRRDILKGMAVSGSYLGLGMFPQFAQAATSASTKPKRIIFFLQNQGFESGTCLPKNVDKTHSLKGVSLPKPIAALEPYRDKLNIIYGLHGKHTSPTHSAYFGALGGYRGGDGIGPAAETIDHLISRKLSQTIMPHLCIGFDSLEAMRARPTISTLSASGPGQGIHMYSDPNLLYKTIFGSIASDEISTQYKVDSQILTRVQKMATQKGLGLPSGERQRYDNYLQGFAGMNDLRERLQGASPHLKKFMPEYDSRYTNPEFETDWHDRLLDLGIAALQSGITNVLTVGSGRGQIFGSWKGIGVEEQGHMLGHMPQEGNPIWDKIRHYNCRMLIKLMKSLEAIPEGDGTMMDNTLIVYTSNNADKQHTDGSVWPFMTLGNCSGRMKMGQFVKVEGNRSINSFYMTLLEAIGAPVESFNMSPQLAEKFDDKLGSIDDLLV</sequence>
<dbReference type="STRING" id="313628.LNTAR_07159"/>
<dbReference type="Pfam" id="PF07586">
    <property type="entry name" value="HXXSHH"/>
    <property type="match status" value="1"/>
</dbReference>
<keyword evidence="2" id="KW-1185">Reference proteome</keyword>
<dbReference type="AlphaFoldDB" id="A6DMW7"/>
<organism evidence="1 2">
    <name type="scientific">Lentisphaera araneosa HTCC2155</name>
    <dbReference type="NCBI Taxonomy" id="313628"/>
    <lineage>
        <taxon>Bacteria</taxon>
        <taxon>Pseudomonadati</taxon>
        <taxon>Lentisphaerota</taxon>
        <taxon>Lentisphaeria</taxon>
        <taxon>Lentisphaerales</taxon>
        <taxon>Lentisphaeraceae</taxon>
        <taxon>Lentisphaera</taxon>
    </lineage>
</organism>
<dbReference type="InterPro" id="IPR011447">
    <property type="entry name" value="DUF1552"/>
</dbReference>
<proteinExistence type="predicted"/>
<dbReference type="InterPro" id="IPR006311">
    <property type="entry name" value="TAT_signal"/>
</dbReference>
<reference evidence="1 2" key="1">
    <citation type="journal article" date="2010" name="J. Bacteriol.">
        <title>Genome sequence of Lentisphaera araneosa HTCC2155T, the type species of the order Lentisphaerales in the phylum Lentisphaerae.</title>
        <authorList>
            <person name="Thrash J.C."/>
            <person name="Cho J.C."/>
            <person name="Vergin K.L."/>
            <person name="Morris R.M."/>
            <person name="Giovannoni S.J."/>
        </authorList>
    </citation>
    <scope>NUCLEOTIDE SEQUENCE [LARGE SCALE GENOMIC DNA]</scope>
    <source>
        <strain evidence="1 2">HTCC2155</strain>
    </source>
</reference>
<evidence type="ECO:0000313" key="1">
    <source>
        <dbReference type="EMBL" id="EDM27003.1"/>
    </source>
</evidence>
<accession>A6DMW7</accession>
<dbReference type="PROSITE" id="PS51318">
    <property type="entry name" value="TAT"/>
    <property type="match status" value="1"/>
</dbReference>
<gene>
    <name evidence="1" type="ORF">LNTAR_07159</name>
</gene>